<protein>
    <recommendedName>
        <fullName evidence="2">Lipoprotein</fullName>
    </recommendedName>
</protein>
<feature type="non-terminal residue" evidence="1">
    <location>
        <position position="97"/>
    </location>
</feature>
<evidence type="ECO:0000313" key="1">
    <source>
        <dbReference type="EMBL" id="VAW27882.1"/>
    </source>
</evidence>
<gene>
    <name evidence="1" type="ORF">MNBD_BACTEROID06-1082</name>
</gene>
<dbReference type="PROSITE" id="PS51257">
    <property type="entry name" value="PROKAR_LIPOPROTEIN"/>
    <property type="match status" value="1"/>
</dbReference>
<dbReference type="EMBL" id="UOES01000318">
    <property type="protein sequence ID" value="VAW27882.1"/>
    <property type="molecule type" value="Genomic_DNA"/>
</dbReference>
<name>A0A3B0UN79_9ZZZZ</name>
<reference evidence="1" key="1">
    <citation type="submission" date="2018-06" db="EMBL/GenBank/DDBJ databases">
        <authorList>
            <person name="Zhirakovskaya E."/>
        </authorList>
    </citation>
    <scope>NUCLEOTIDE SEQUENCE</scope>
</reference>
<organism evidence="1">
    <name type="scientific">hydrothermal vent metagenome</name>
    <dbReference type="NCBI Taxonomy" id="652676"/>
    <lineage>
        <taxon>unclassified sequences</taxon>
        <taxon>metagenomes</taxon>
        <taxon>ecological metagenomes</taxon>
    </lineage>
</organism>
<dbReference type="AlphaFoldDB" id="A0A3B0UN79"/>
<evidence type="ECO:0008006" key="2">
    <source>
        <dbReference type="Google" id="ProtNLM"/>
    </source>
</evidence>
<proteinExistence type="predicted"/>
<accession>A0A3B0UN79</accession>
<sequence>MKYFSIGFIILNLLFSLCSCRQATLHNQTGSLQSVNDSWESLSKETDSLGKKAWQPMLKYVAYLHKKSTHPATYPFEYEWEEIGPGYVYGPAFGHWD</sequence>